<evidence type="ECO:0000256" key="3">
    <source>
        <dbReference type="ARBA" id="ARBA00033787"/>
    </source>
</evidence>
<dbReference type="PANTHER" id="PTHR37165:SF1">
    <property type="entry name" value="TYPE 1 ENCAPSULIN SHELL PROTEIN"/>
    <property type="match status" value="1"/>
</dbReference>
<organism evidence="5 6">
    <name type="scientific">Salana multivorans</name>
    <dbReference type="NCBI Taxonomy" id="120377"/>
    <lineage>
        <taxon>Bacteria</taxon>
        <taxon>Bacillati</taxon>
        <taxon>Actinomycetota</taxon>
        <taxon>Actinomycetes</taxon>
        <taxon>Micrococcales</taxon>
        <taxon>Beutenbergiaceae</taxon>
        <taxon>Salana</taxon>
    </lineage>
</organism>
<dbReference type="OrthoDB" id="2922at2"/>
<sequence length="266" mass="28538">MDNLHRSLAPISSAAWAQIDDEARRTFVTRIAGRRVVDMPDAGGLELSAVGTGHVVEVEPPVPGVEARRRRVQPLVELRVPFEVTRAAIDDVDRGSEDSDWQPVKDAVEALAAAEDTLVFTGSAASDVEGIAPSSSNQDIALPDDPRQLPDALARALTILRTVGVQGPYALLLSAELYTLAAESSDHGYPIAEHLRRLLGAEGEIVFAPALRGAIVVSLRGGDYTLTLGQDVSIGYLSHDAERVRLYAQESLTFRVNTAEASVVIR</sequence>
<dbReference type="Gene3D" id="3.30.2400.30">
    <property type="match status" value="1"/>
</dbReference>
<evidence type="ECO:0000313" key="6">
    <source>
        <dbReference type="Proteomes" id="UP000275356"/>
    </source>
</evidence>
<keyword evidence="3" id="KW-1284">Encapsulin nanocompartment</keyword>
<evidence type="ECO:0000313" key="5">
    <source>
        <dbReference type="EMBL" id="ROR93324.1"/>
    </source>
</evidence>
<comment type="similarity">
    <text evidence="2">Belongs to the encapsulin family. Family 1 subfamily.</text>
</comment>
<dbReference type="PANTHER" id="PTHR37165">
    <property type="entry name" value="PEPTIDASE U56 FAMILY"/>
    <property type="match status" value="1"/>
</dbReference>
<dbReference type="InterPro" id="IPR007544">
    <property type="entry name" value="ENCAP"/>
</dbReference>
<dbReference type="Pfam" id="PF04454">
    <property type="entry name" value="Linocin_M18"/>
    <property type="match status" value="1"/>
</dbReference>
<proteinExistence type="inferred from homology"/>
<dbReference type="Proteomes" id="UP000275356">
    <property type="component" value="Unassembled WGS sequence"/>
</dbReference>
<accession>A0A3N2D1G4</accession>
<gene>
    <name evidence="5" type="ORF">EDD28_2736</name>
</gene>
<dbReference type="NCBIfam" id="NF041155">
    <property type="entry name" value="encap_f1"/>
    <property type="match status" value="1"/>
</dbReference>
<dbReference type="InterPro" id="IPR051429">
    <property type="entry name" value="Encapsulin_nc"/>
</dbReference>
<evidence type="ECO:0000256" key="2">
    <source>
        <dbReference type="ARBA" id="ARBA00033743"/>
    </source>
</evidence>
<reference evidence="5 6" key="1">
    <citation type="submission" date="2018-11" db="EMBL/GenBank/DDBJ databases">
        <title>Sequencing the genomes of 1000 actinobacteria strains.</title>
        <authorList>
            <person name="Klenk H.-P."/>
        </authorList>
    </citation>
    <scope>NUCLEOTIDE SEQUENCE [LARGE SCALE GENOMIC DNA]</scope>
    <source>
        <strain evidence="5 6">DSM 13521</strain>
    </source>
</reference>
<dbReference type="AlphaFoldDB" id="A0A3N2D1G4"/>
<dbReference type="RefSeq" id="WP_123740302.1">
    <property type="nucleotide sequence ID" value="NZ_CALFQU010000051.1"/>
</dbReference>
<keyword evidence="6" id="KW-1185">Reference proteome</keyword>
<name>A0A3N2D1G4_9MICO</name>
<evidence type="ECO:0000256" key="1">
    <source>
        <dbReference type="ARBA" id="ARBA00033738"/>
    </source>
</evidence>
<comment type="caution">
    <text evidence="5">The sequence shown here is derived from an EMBL/GenBank/DDBJ whole genome shotgun (WGS) entry which is preliminary data.</text>
</comment>
<comment type="subcellular location">
    <subcellularLocation>
        <location evidence="1">Encapsulin nanocompartment</location>
    </subcellularLocation>
</comment>
<protein>
    <recommendedName>
        <fullName evidence="4">Type 1 encapsulin shell protein</fullName>
    </recommendedName>
</protein>
<dbReference type="PIRSF" id="PIRSF019254">
    <property type="entry name" value="CFP29"/>
    <property type="match status" value="1"/>
</dbReference>
<dbReference type="GO" id="GO:0140737">
    <property type="term" value="C:encapsulin nanocompartment"/>
    <property type="evidence" value="ECO:0007669"/>
    <property type="project" value="UniProtKB-SubCell"/>
</dbReference>
<dbReference type="Gene3D" id="3.30.2320.10">
    <property type="entry name" value="hypothetical protein PF0899 domain"/>
    <property type="match status" value="1"/>
</dbReference>
<dbReference type="EMBL" id="RKHQ01000002">
    <property type="protein sequence ID" value="ROR93324.1"/>
    <property type="molecule type" value="Genomic_DNA"/>
</dbReference>
<evidence type="ECO:0000256" key="4">
    <source>
        <dbReference type="ARBA" id="ARBA00050023"/>
    </source>
</evidence>